<dbReference type="SMART" id="SM00729">
    <property type="entry name" value="Elp3"/>
    <property type="match status" value="1"/>
</dbReference>
<dbReference type="OrthoDB" id="9801424at2"/>
<dbReference type="GO" id="GO:0003824">
    <property type="term" value="F:catalytic activity"/>
    <property type="evidence" value="ECO:0007669"/>
    <property type="project" value="InterPro"/>
</dbReference>
<dbReference type="SUPFAM" id="SSF102114">
    <property type="entry name" value="Radical SAM enzymes"/>
    <property type="match status" value="1"/>
</dbReference>
<dbReference type="InterPro" id="IPR036724">
    <property type="entry name" value="Cobalamin-bd_sf"/>
</dbReference>
<dbReference type="Pfam" id="PF04055">
    <property type="entry name" value="Radical_SAM"/>
    <property type="match status" value="1"/>
</dbReference>
<dbReference type="NCBIfam" id="TIGR04072">
    <property type="entry name" value="rSAM_ladder_B12"/>
    <property type="match status" value="1"/>
</dbReference>
<dbReference type="Gene3D" id="3.40.50.280">
    <property type="entry name" value="Cobalamin-binding domain"/>
    <property type="match status" value="1"/>
</dbReference>
<evidence type="ECO:0000256" key="5">
    <source>
        <dbReference type="ARBA" id="ARBA00023014"/>
    </source>
</evidence>
<feature type="domain" description="Radical SAM core" evidence="7">
    <location>
        <begin position="184"/>
        <end position="413"/>
    </location>
</feature>
<gene>
    <name evidence="8" type="ORF">UABAM_02657</name>
</gene>
<feature type="domain" description="B12-binding" evidence="6">
    <location>
        <begin position="1"/>
        <end position="147"/>
    </location>
</feature>
<dbReference type="InterPro" id="IPR051198">
    <property type="entry name" value="BchE-like"/>
</dbReference>
<reference evidence="8 9" key="1">
    <citation type="submission" date="2019-08" db="EMBL/GenBank/DDBJ databases">
        <title>Complete genome sequence of Candidatus Uab amorphum.</title>
        <authorList>
            <person name="Shiratori T."/>
            <person name="Suzuki S."/>
            <person name="Kakizawa Y."/>
            <person name="Ishida K."/>
        </authorList>
    </citation>
    <scope>NUCLEOTIDE SEQUENCE [LARGE SCALE GENOMIC DNA]</scope>
    <source>
        <strain evidence="8 9">SRT547</strain>
    </source>
</reference>
<dbReference type="InterPro" id="IPR023969">
    <property type="entry name" value="CHP04072_B12-bd/rSAM"/>
</dbReference>
<keyword evidence="5" id="KW-0411">Iron-sulfur</keyword>
<dbReference type="Pfam" id="PF02310">
    <property type="entry name" value="B12-binding"/>
    <property type="match status" value="1"/>
</dbReference>
<accession>A0A5S9INH3</accession>
<dbReference type="AlphaFoldDB" id="A0A5S9INH3"/>
<name>A0A5S9INH3_UABAM</name>
<keyword evidence="2" id="KW-0949">S-adenosyl-L-methionine</keyword>
<dbReference type="CDD" id="cd01335">
    <property type="entry name" value="Radical_SAM"/>
    <property type="match status" value="1"/>
</dbReference>
<dbReference type="InterPro" id="IPR058240">
    <property type="entry name" value="rSAM_sf"/>
</dbReference>
<dbReference type="KEGG" id="uam:UABAM_02657"/>
<dbReference type="InterPro" id="IPR007197">
    <property type="entry name" value="rSAM"/>
</dbReference>
<evidence type="ECO:0000313" key="8">
    <source>
        <dbReference type="EMBL" id="BBM84300.1"/>
    </source>
</evidence>
<protein>
    <submittedName>
        <fullName evidence="8">B12-binding domain-containing radical SAMprotein</fullName>
    </submittedName>
</protein>
<dbReference type="GO" id="GO:0051539">
    <property type="term" value="F:4 iron, 4 sulfur cluster binding"/>
    <property type="evidence" value="ECO:0007669"/>
    <property type="project" value="UniProtKB-KW"/>
</dbReference>
<dbReference type="SFLD" id="SFLDS00029">
    <property type="entry name" value="Radical_SAM"/>
    <property type="match status" value="1"/>
</dbReference>
<dbReference type="GO" id="GO:0031419">
    <property type="term" value="F:cobalamin binding"/>
    <property type="evidence" value="ECO:0007669"/>
    <property type="project" value="InterPro"/>
</dbReference>
<keyword evidence="4" id="KW-0408">Iron</keyword>
<dbReference type="RefSeq" id="WP_151968462.1">
    <property type="nucleotide sequence ID" value="NZ_AP019860.1"/>
</dbReference>
<dbReference type="Gene3D" id="3.80.30.20">
    <property type="entry name" value="tm_1862 like domain"/>
    <property type="match status" value="1"/>
</dbReference>
<keyword evidence="9" id="KW-1185">Reference proteome</keyword>
<proteinExistence type="predicted"/>
<dbReference type="PROSITE" id="PS51918">
    <property type="entry name" value="RADICAL_SAM"/>
    <property type="match status" value="1"/>
</dbReference>
<dbReference type="EMBL" id="AP019860">
    <property type="protein sequence ID" value="BBM84300.1"/>
    <property type="molecule type" value="Genomic_DNA"/>
</dbReference>
<sequence length="456" mass="51734">MKILFINANQERLPDPVPPIGVAYIAAAVHRDGHECSLFDLNFYNDFCDSLAAKIKEYKPQCIGLSIRNVDNVAYPKVVTYLDHYKKIMEVCRNASPQTPVVVGGSAFSLFPKEFLEALQADYGVVGEGEQLFCDLINSLEKHNKPSENLNPGPSGDSRIYYPVGLSLSFDELVPAREIFDVDTYFREGGSINIQTKRGCSLRCTYCTYPLLEGIKVRQRDPIKVVDEIEDCLNKYGVDYFFFVDNVFNLPNHHAIAICDEIIKRKLQIKWTAYVSPLKVSEELFAKFSEAGCSSLDFGIDAASEIGLYAMDKLFSITDIKDSARWCHKYGIKFSHSLILGVPGETVESIEQTISNIIECKPTAVILLIGVRLYRGTPLARRLIEEGWITEEKINIEPVFYVEEDVREYLVERISDLADQYPNWIVPGLKKKMNVRFFKRVRSRGVKGPLWEAFSQ</sequence>
<organism evidence="8 9">
    <name type="scientific">Uabimicrobium amorphum</name>
    <dbReference type="NCBI Taxonomy" id="2596890"/>
    <lineage>
        <taxon>Bacteria</taxon>
        <taxon>Pseudomonadati</taxon>
        <taxon>Planctomycetota</taxon>
        <taxon>Candidatus Uabimicrobiia</taxon>
        <taxon>Candidatus Uabimicrobiales</taxon>
        <taxon>Candidatus Uabimicrobiaceae</taxon>
        <taxon>Candidatus Uabimicrobium</taxon>
    </lineage>
</organism>
<dbReference type="SFLD" id="SFLDG01123">
    <property type="entry name" value="methyltransferase_(Class_B)"/>
    <property type="match status" value="1"/>
</dbReference>
<evidence type="ECO:0000256" key="1">
    <source>
        <dbReference type="ARBA" id="ARBA00001966"/>
    </source>
</evidence>
<dbReference type="PROSITE" id="PS51332">
    <property type="entry name" value="B12_BINDING"/>
    <property type="match status" value="1"/>
</dbReference>
<dbReference type="InterPro" id="IPR034466">
    <property type="entry name" value="Methyltransferase_Class_B"/>
</dbReference>
<evidence type="ECO:0000256" key="3">
    <source>
        <dbReference type="ARBA" id="ARBA00022723"/>
    </source>
</evidence>
<dbReference type="GO" id="GO:0005829">
    <property type="term" value="C:cytosol"/>
    <property type="evidence" value="ECO:0007669"/>
    <property type="project" value="TreeGrafter"/>
</dbReference>
<dbReference type="InterPro" id="IPR023404">
    <property type="entry name" value="rSAM_horseshoe"/>
</dbReference>
<dbReference type="InterPro" id="IPR006158">
    <property type="entry name" value="Cobalamin-bd"/>
</dbReference>
<evidence type="ECO:0000256" key="4">
    <source>
        <dbReference type="ARBA" id="ARBA00023004"/>
    </source>
</evidence>
<evidence type="ECO:0000313" key="9">
    <source>
        <dbReference type="Proteomes" id="UP000326354"/>
    </source>
</evidence>
<evidence type="ECO:0000256" key="2">
    <source>
        <dbReference type="ARBA" id="ARBA00022691"/>
    </source>
</evidence>
<comment type="cofactor">
    <cofactor evidence="1">
        <name>[4Fe-4S] cluster</name>
        <dbReference type="ChEBI" id="CHEBI:49883"/>
    </cofactor>
</comment>
<dbReference type="SUPFAM" id="SSF52242">
    <property type="entry name" value="Cobalamin (vitamin B12)-binding domain"/>
    <property type="match status" value="1"/>
</dbReference>
<dbReference type="InterPro" id="IPR006638">
    <property type="entry name" value="Elp3/MiaA/NifB-like_rSAM"/>
</dbReference>
<dbReference type="Proteomes" id="UP000326354">
    <property type="component" value="Chromosome"/>
</dbReference>
<dbReference type="PANTHER" id="PTHR43409:SF16">
    <property type="entry name" value="SLR0320 PROTEIN"/>
    <property type="match status" value="1"/>
</dbReference>
<dbReference type="PANTHER" id="PTHR43409">
    <property type="entry name" value="ANAEROBIC MAGNESIUM-PROTOPORPHYRIN IX MONOMETHYL ESTER CYCLASE-RELATED"/>
    <property type="match status" value="1"/>
</dbReference>
<dbReference type="GO" id="GO:0046872">
    <property type="term" value="F:metal ion binding"/>
    <property type="evidence" value="ECO:0007669"/>
    <property type="project" value="UniProtKB-KW"/>
</dbReference>
<dbReference type="SFLD" id="SFLDG01082">
    <property type="entry name" value="B12-binding_domain_containing"/>
    <property type="match status" value="1"/>
</dbReference>
<keyword evidence="3" id="KW-0479">Metal-binding</keyword>
<evidence type="ECO:0000259" key="6">
    <source>
        <dbReference type="PROSITE" id="PS51332"/>
    </source>
</evidence>
<evidence type="ECO:0000259" key="7">
    <source>
        <dbReference type="PROSITE" id="PS51918"/>
    </source>
</evidence>